<keyword evidence="3" id="KW-1185">Reference proteome</keyword>
<dbReference type="VEuPathDB" id="FungiDB:SI65_07821"/>
<dbReference type="InterPro" id="IPR013922">
    <property type="entry name" value="Cyclin_PHO80-like"/>
</dbReference>
<proteinExistence type="predicted"/>
<dbReference type="PANTHER" id="PTHR15615">
    <property type="match status" value="1"/>
</dbReference>
<reference evidence="2 3" key="1">
    <citation type="journal article" date="2016" name="BMC Genomics">
        <title>Comparative genomic and transcriptomic analyses of the Fuzhuan brick tea-fermentation fungus Aspergillus cristatus.</title>
        <authorList>
            <person name="Ge Y."/>
            <person name="Wang Y."/>
            <person name="Liu Y."/>
            <person name="Tan Y."/>
            <person name="Ren X."/>
            <person name="Zhang X."/>
            <person name="Hyde K.D."/>
            <person name="Liu Y."/>
            <person name="Liu Z."/>
        </authorList>
    </citation>
    <scope>NUCLEOTIDE SEQUENCE [LARGE SCALE GENOMIC DNA]</scope>
    <source>
        <strain evidence="2 3">GZAAS20.1005</strain>
    </source>
</reference>
<dbReference type="OrthoDB" id="442243at2759"/>
<feature type="compositionally biased region" description="Polar residues" evidence="1">
    <location>
        <begin position="429"/>
        <end position="444"/>
    </location>
</feature>
<comment type="caution">
    <text evidence="2">The sequence shown here is derived from an EMBL/GenBank/DDBJ whole genome shotgun (WGS) entry which is preliminary data.</text>
</comment>
<feature type="region of interest" description="Disordered" evidence="1">
    <location>
        <begin position="19"/>
        <end position="62"/>
    </location>
</feature>
<protein>
    <submittedName>
        <fullName evidence="2">Uncharacterized protein</fullName>
    </submittedName>
</protein>
<evidence type="ECO:0000313" key="3">
    <source>
        <dbReference type="Proteomes" id="UP000094569"/>
    </source>
</evidence>
<dbReference type="Pfam" id="PF08613">
    <property type="entry name" value="Cyclin"/>
    <property type="match status" value="1"/>
</dbReference>
<name>A0A1E3B8X7_ASPCR</name>
<dbReference type="STRING" id="573508.A0A1E3B8X7"/>
<dbReference type="PANTHER" id="PTHR15615:SF118">
    <property type="entry name" value="CYCLIN, HYPOTHETICAL (EUROFUNG)"/>
    <property type="match status" value="1"/>
</dbReference>
<feature type="compositionally biased region" description="Basic and acidic residues" evidence="1">
    <location>
        <begin position="414"/>
        <end position="424"/>
    </location>
</feature>
<organism evidence="2 3">
    <name type="scientific">Aspergillus cristatus</name>
    <name type="common">Chinese Fuzhuan brick tea-fermentation fungus</name>
    <name type="synonym">Eurotium cristatum</name>
    <dbReference type="NCBI Taxonomy" id="573508"/>
    <lineage>
        <taxon>Eukaryota</taxon>
        <taxon>Fungi</taxon>
        <taxon>Dikarya</taxon>
        <taxon>Ascomycota</taxon>
        <taxon>Pezizomycotina</taxon>
        <taxon>Eurotiomycetes</taxon>
        <taxon>Eurotiomycetidae</taxon>
        <taxon>Eurotiales</taxon>
        <taxon>Aspergillaceae</taxon>
        <taxon>Aspergillus</taxon>
        <taxon>Aspergillus subgen. Aspergillus</taxon>
    </lineage>
</organism>
<feature type="region of interest" description="Disordered" evidence="1">
    <location>
        <begin position="394"/>
        <end position="469"/>
    </location>
</feature>
<feature type="compositionally biased region" description="Polar residues" evidence="1">
    <location>
        <begin position="485"/>
        <end position="494"/>
    </location>
</feature>
<dbReference type="AlphaFoldDB" id="A0A1E3B8X7"/>
<feature type="region of interest" description="Disordered" evidence="1">
    <location>
        <begin position="485"/>
        <end position="522"/>
    </location>
</feature>
<evidence type="ECO:0000256" key="1">
    <source>
        <dbReference type="SAM" id="MobiDB-lite"/>
    </source>
</evidence>
<gene>
    <name evidence="2" type="ORF">SI65_07821</name>
</gene>
<dbReference type="GO" id="GO:0005634">
    <property type="term" value="C:nucleus"/>
    <property type="evidence" value="ECO:0007669"/>
    <property type="project" value="TreeGrafter"/>
</dbReference>
<feature type="compositionally biased region" description="Polar residues" evidence="1">
    <location>
        <begin position="19"/>
        <end position="47"/>
    </location>
</feature>
<dbReference type="GO" id="GO:0000307">
    <property type="term" value="C:cyclin-dependent protein kinase holoenzyme complex"/>
    <property type="evidence" value="ECO:0007669"/>
    <property type="project" value="TreeGrafter"/>
</dbReference>
<dbReference type="Proteomes" id="UP000094569">
    <property type="component" value="Unassembled WGS sequence"/>
</dbReference>
<dbReference type="CDD" id="cd20557">
    <property type="entry name" value="CYCLIN_ScPCL1-like"/>
    <property type="match status" value="1"/>
</dbReference>
<feature type="compositionally biased region" description="Polar residues" evidence="1">
    <location>
        <begin position="130"/>
        <end position="139"/>
    </location>
</feature>
<feature type="region of interest" description="Disordered" evidence="1">
    <location>
        <begin position="126"/>
        <end position="148"/>
    </location>
</feature>
<dbReference type="GO" id="GO:0019901">
    <property type="term" value="F:protein kinase binding"/>
    <property type="evidence" value="ECO:0007669"/>
    <property type="project" value="InterPro"/>
</dbReference>
<sequence>MPPALAPLPYPYSSIPGSITPTPQLYSQSGTCEKQQQQQSLDSTSNKPYHWTAPWRAGLPTPPSEMMNGVAYNACLPSNPLTTTTTNTPGSYGSNRNGLSLHSYSNYPSHSRSSYGSSSLSSTSAAVSSKPQYQPTSSAKPVESVSQKKSTSSSLPSYLQIPSSISDTNGNLAEFAAQMTCLFWFESTAKLNAIENRLDGLPNLVPEVSPALGFQKWVTTVLSTTQVSQNVILLALMFIYRLKKFNAGVKGKSGSEFRLLTIALMLGNKFLDDNTYTNKTWAEVSGISVQEIHIMEVEFLSNVRYNLFASAEEWTEWHSKLRRFFEFYRRASLVPEGSEQLLPKTPPALRISPSLGPTPPLPSLSPISKLPSPLVNESLRALPNWNVPMNNGSYAPLPRLGNEIPPSVSSRKRSRDEPAEEHPMKRVAVSTNPPVATLPPSSALPSIPTLPPVLTPTSAPASQAPMARPVSQLPRPNIPATSNLTHSVPSSLSHQLPPVSVRPVPSSYNTPTSASNWASQMPSTTIPSMSSGMYTTPVSLPDPGRHHFGVTSATVSPALSAYSVHTSPTHLSPSFWLANRNSPYRPVRSVNTLLIPPPSASLQQNRPVPYDHMHYQPLGKPAAERRTGLVPYLHQDAWPQGPIAQPVFHPTPNYSG</sequence>
<dbReference type="EMBL" id="JXNT01000010">
    <property type="protein sequence ID" value="ODM16856.1"/>
    <property type="molecule type" value="Genomic_DNA"/>
</dbReference>
<feature type="compositionally biased region" description="Low complexity" evidence="1">
    <location>
        <begin position="497"/>
        <end position="507"/>
    </location>
</feature>
<dbReference type="Gene3D" id="1.10.472.10">
    <property type="entry name" value="Cyclin-like"/>
    <property type="match status" value="1"/>
</dbReference>
<feature type="compositionally biased region" description="Polar residues" evidence="1">
    <location>
        <begin position="508"/>
        <end position="522"/>
    </location>
</feature>
<evidence type="ECO:0000313" key="2">
    <source>
        <dbReference type="EMBL" id="ODM16856.1"/>
    </source>
</evidence>
<feature type="region of interest" description="Disordered" evidence="1">
    <location>
        <begin position="344"/>
        <end position="363"/>
    </location>
</feature>
<dbReference type="GO" id="GO:0016538">
    <property type="term" value="F:cyclin-dependent protein serine/threonine kinase regulator activity"/>
    <property type="evidence" value="ECO:0007669"/>
    <property type="project" value="TreeGrafter"/>
</dbReference>
<accession>A0A1E3B8X7</accession>